<dbReference type="Proteomes" id="UP000006729">
    <property type="component" value="Chromosome 18"/>
</dbReference>
<proteinExistence type="predicted"/>
<keyword evidence="2" id="KW-1185">Reference proteome</keyword>
<evidence type="ECO:0000313" key="2">
    <source>
        <dbReference type="Proteomes" id="UP000006729"/>
    </source>
</evidence>
<sequence>MEREDQVSIIIDDGGEILDAGSETDSSSSSSSSSSSVPKPDCFDAFTRNGMMRIGEESKEHRVIKNQFLTGMNQLAEDTSVVTIHRNICSTMYMKARFEAFKSCVDAVRERRGDRNVKCGWYGASKQEILHIISFGFSRCNGQSHGVGVYLSTSKFILETFPSTIEDENGLRHMLLCYVEMGKMELIRAGSKQIYPSSVEFDSGVDNLEDPSRLVVWSAYMNSFILPIYIVSFKAPSFSIGSLREQINEVRTGGEKLSIAVLLPILVKVFGPAKGDMISKSLDDHRKCKINRDQMIQSLKRIIGNDRMLISVIKASRGNLAVRAPNREGGSGGNN</sequence>
<reference evidence="1 2" key="1">
    <citation type="journal article" date="2006" name="Science">
        <title>The genome of black cottonwood, Populus trichocarpa (Torr. &amp; Gray).</title>
        <authorList>
            <person name="Tuskan G.A."/>
            <person name="Difazio S."/>
            <person name="Jansson S."/>
            <person name="Bohlmann J."/>
            <person name="Grigoriev I."/>
            <person name="Hellsten U."/>
            <person name="Putnam N."/>
            <person name="Ralph S."/>
            <person name="Rombauts S."/>
            <person name="Salamov A."/>
            <person name="Schein J."/>
            <person name="Sterck L."/>
            <person name="Aerts A."/>
            <person name="Bhalerao R.R."/>
            <person name="Bhalerao R.P."/>
            <person name="Blaudez D."/>
            <person name="Boerjan W."/>
            <person name="Brun A."/>
            <person name="Brunner A."/>
            <person name="Busov V."/>
            <person name="Campbell M."/>
            <person name="Carlson J."/>
            <person name="Chalot M."/>
            <person name="Chapman J."/>
            <person name="Chen G.L."/>
            <person name="Cooper D."/>
            <person name="Coutinho P.M."/>
            <person name="Couturier J."/>
            <person name="Covert S."/>
            <person name="Cronk Q."/>
            <person name="Cunningham R."/>
            <person name="Davis J."/>
            <person name="Degroeve S."/>
            <person name="Dejardin A."/>
            <person name="Depamphilis C."/>
            <person name="Detter J."/>
            <person name="Dirks B."/>
            <person name="Dubchak I."/>
            <person name="Duplessis S."/>
            <person name="Ehlting J."/>
            <person name="Ellis B."/>
            <person name="Gendler K."/>
            <person name="Goodstein D."/>
            <person name="Gribskov M."/>
            <person name="Grimwood J."/>
            <person name="Groover A."/>
            <person name="Gunter L."/>
            <person name="Hamberger B."/>
            <person name="Heinze B."/>
            <person name="Helariutta Y."/>
            <person name="Henrissat B."/>
            <person name="Holligan D."/>
            <person name="Holt R."/>
            <person name="Huang W."/>
            <person name="Islam-Faridi N."/>
            <person name="Jones S."/>
            <person name="Jones-Rhoades M."/>
            <person name="Jorgensen R."/>
            <person name="Joshi C."/>
            <person name="Kangasjarvi J."/>
            <person name="Karlsson J."/>
            <person name="Kelleher C."/>
            <person name="Kirkpatrick R."/>
            <person name="Kirst M."/>
            <person name="Kohler A."/>
            <person name="Kalluri U."/>
            <person name="Larimer F."/>
            <person name="Leebens-Mack J."/>
            <person name="Leple J.C."/>
            <person name="Locascio P."/>
            <person name="Lou Y."/>
            <person name="Lucas S."/>
            <person name="Martin F."/>
            <person name="Montanini B."/>
            <person name="Napoli C."/>
            <person name="Nelson D.R."/>
            <person name="Nelson C."/>
            <person name="Nieminen K."/>
            <person name="Nilsson O."/>
            <person name="Pereda V."/>
            <person name="Peter G."/>
            <person name="Philippe R."/>
            <person name="Pilate G."/>
            <person name="Poliakov A."/>
            <person name="Razumovskaya J."/>
            <person name="Richardson P."/>
            <person name="Rinaldi C."/>
            <person name="Ritland K."/>
            <person name="Rouze P."/>
            <person name="Ryaboy D."/>
            <person name="Schmutz J."/>
            <person name="Schrader J."/>
            <person name="Segerman B."/>
            <person name="Shin H."/>
            <person name="Siddiqui A."/>
            <person name="Sterky F."/>
            <person name="Terry A."/>
            <person name="Tsai C.J."/>
            <person name="Uberbacher E."/>
            <person name="Unneberg P."/>
            <person name="Vahala J."/>
            <person name="Wall K."/>
            <person name="Wessler S."/>
            <person name="Yang G."/>
            <person name="Yin T."/>
            <person name="Douglas C."/>
            <person name="Marra M."/>
            <person name="Sandberg G."/>
            <person name="Van de Peer Y."/>
            <person name="Rokhsar D."/>
        </authorList>
    </citation>
    <scope>NUCLEOTIDE SEQUENCE [LARGE SCALE GENOMIC DNA]</scope>
    <source>
        <strain evidence="2">cv. Nisqually</strain>
    </source>
</reference>
<evidence type="ECO:0000313" key="1">
    <source>
        <dbReference type="EMBL" id="KAI9378201.1"/>
    </source>
</evidence>
<gene>
    <name evidence="1" type="ORF">POPTR_018G055100v4</name>
</gene>
<protein>
    <submittedName>
        <fullName evidence="1">Uncharacterized protein</fullName>
    </submittedName>
</protein>
<comment type="caution">
    <text evidence="1">The sequence shown here is derived from an EMBL/GenBank/DDBJ whole genome shotgun (WGS) entry which is preliminary data.</text>
</comment>
<accession>A0ACC0RP53</accession>
<organism evidence="1 2">
    <name type="scientific">Populus trichocarpa</name>
    <name type="common">Western balsam poplar</name>
    <name type="synonym">Populus balsamifera subsp. trichocarpa</name>
    <dbReference type="NCBI Taxonomy" id="3694"/>
    <lineage>
        <taxon>Eukaryota</taxon>
        <taxon>Viridiplantae</taxon>
        <taxon>Streptophyta</taxon>
        <taxon>Embryophyta</taxon>
        <taxon>Tracheophyta</taxon>
        <taxon>Spermatophyta</taxon>
        <taxon>Magnoliopsida</taxon>
        <taxon>eudicotyledons</taxon>
        <taxon>Gunneridae</taxon>
        <taxon>Pentapetalae</taxon>
        <taxon>rosids</taxon>
        <taxon>fabids</taxon>
        <taxon>Malpighiales</taxon>
        <taxon>Salicaceae</taxon>
        <taxon>Saliceae</taxon>
        <taxon>Populus</taxon>
    </lineage>
</organism>
<name>A0ACC0RP53_POPTR</name>
<dbReference type="EMBL" id="CM009307">
    <property type="protein sequence ID" value="KAI9378201.1"/>
    <property type="molecule type" value="Genomic_DNA"/>
</dbReference>